<evidence type="ECO:0000313" key="5">
    <source>
        <dbReference type="Proteomes" id="UP001629058"/>
    </source>
</evidence>
<dbReference type="RefSeq" id="WP_408091503.1">
    <property type="nucleotide sequence ID" value="NZ_JBELPY010000009.1"/>
</dbReference>
<dbReference type="InterPro" id="IPR026444">
    <property type="entry name" value="Secre_tail"/>
</dbReference>
<name>A0ABW8Y763_9FLAO</name>
<feature type="signal peptide" evidence="2">
    <location>
        <begin position="1"/>
        <end position="19"/>
    </location>
</feature>
<accession>A0ABW8Y763</accession>
<dbReference type="PROSITE" id="PS51257">
    <property type="entry name" value="PROKAR_LIPOPROTEIN"/>
    <property type="match status" value="1"/>
</dbReference>
<sequence>MKKLSTFLFIAFAACMTNAQWNPNTDQNLLVTSPGNGSSFSATSNDGKTYIGFWKQVGAPQNFELWLQVLDQNGDKLLGTDGILLSNQLPMSSSTVFEKTAVDAAGNFYIGVTGTGTGTPAYVFKINPQGTSVWPNGINVGAGYLPTILPLSNNDIVVGILSTTQTAMLVQRYNASGQPVWAAPINIVSDDPTKQTSPADFFELPNNEIALLFHKKVSTQTLSYLFAQKIDFNGNILWSDGPLQVTTKSLAYNSKYSGVVDGSTVYYGYSTGQGNRFDGYLQRINFSDGTKPWGADGVDFDTNQTNFEKNMRIAFSAGSPYIWGVCNYTTTSQGMGGEYIQKFDKNTGSRLFTDNAKQVFPITADFMMHSGDLFLTDGKPYFVVEKRINTALLPTTLNAVLLNDNGDFAWTQQYIPMATFNASKSYITPLRPVNNQAVVVFHEKKTNDANSVIYAQNLVLPAASLGTIDNVKTKTVALYPNPATDVIHLDGVNDSNFMIYNAAGQLVKSGEIQKGEIAVQELVKGQYILKLKGQEKAIKFIKK</sequence>
<dbReference type="EMBL" id="JBELPY010000009">
    <property type="protein sequence ID" value="MFL9835095.1"/>
    <property type="molecule type" value="Genomic_DNA"/>
</dbReference>
<feature type="domain" description="Secretion system C-terminal sorting" evidence="3">
    <location>
        <begin position="478"/>
        <end position="538"/>
    </location>
</feature>
<organism evidence="4 5">
    <name type="scientific">Chryseobacterium terrae</name>
    <dbReference type="NCBI Taxonomy" id="3163299"/>
    <lineage>
        <taxon>Bacteria</taxon>
        <taxon>Pseudomonadati</taxon>
        <taxon>Bacteroidota</taxon>
        <taxon>Flavobacteriia</taxon>
        <taxon>Flavobacteriales</taxon>
        <taxon>Weeksellaceae</taxon>
        <taxon>Chryseobacterium group</taxon>
        <taxon>Chryseobacterium</taxon>
    </lineage>
</organism>
<evidence type="ECO:0000256" key="1">
    <source>
        <dbReference type="ARBA" id="ARBA00022729"/>
    </source>
</evidence>
<evidence type="ECO:0000256" key="2">
    <source>
        <dbReference type="SAM" id="SignalP"/>
    </source>
</evidence>
<proteinExistence type="predicted"/>
<evidence type="ECO:0000313" key="4">
    <source>
        <dbReference type="EMBL" id="MFL9835095.1"/>
    </source>
</evidence>
<dbReference type="Proteomes" id="UP001629058">
    <property type="component" value="Unassembled WGS sequence"/>
</dbReference>
<dbReference type="Pfam" id="PF18962">
    <property type="entry name" value="Por_Secre_tail"/>
    <property type="match status" value="1"/>
</dbReference>
<gene>
    <name evidence="4" type="ORF">ABS765_13795</name>
</gene>
<evidence type="ECO:0000259" key="3">
    <source>
        <dbReference type="Pfam" id="PF18962"/>
    </source>
</evidence>
<comment type="caution">
    <text evidence="4">The sequence shown here is derived from an EMBL/GenBank/DDBJ whole genome shotgun (WGS) entry which is preliminary data.</text>
</comment>
<keyword evidence="5" id="KW-1185">Reference proteome</keyword>
<protein>
    <submittedName>
        <fullName evidence="4">T9SS type A sorting domain-containing protein</fullName>
    </submittedName>
</protein>
<dbReference type="NCBIfam" id="TIGR04183">
    <property type="entry name" value="Por_Secre_tail"/>
    <property type="match status" value="1"/>
</dbReference>
<reference evidence="4 5" key="1">
    <citation type="submission" date="2024-06" db="EMBL/GenBank/DDBJ databases">
        <authorList>
            <person name="Kaempfer P."/>
            <person name="Viver T."/>
        </authorList>
    </citation>
    <scope>NUCLEOTIDE SEQUENCE [LARGE SCALE GENOMIC DNA]</scope>
    <source>
        <strain evidence="4 5">ST-37</strain>
    </source>
</reference>
<keyword evidence="1 2" id="KW-0732">Signal</keyword>
<feature type="chain" id="PRO_5046914225" evidence="2">
    <location>
        <begin position="20"/>
        <end position="543"/>
    </location>
</feature>